<dbReference type="GO" id="GO:0004753">
    <property type="term" value="F:saccharopine dehydrogenase activity"/>
    <property type="evidence" value="ECO:0000318"/>
    <property type="project" value="GO_Central"/>
</dbReference>
<evidence type="ECO:0000256" key="1">
    <source>
        <dbReference type="ARBA" id="ARBA00023002"/>
    </source>
</evidence>
<reference evidence="4" key="2">
    <citation type="submission" date="2019-01" db="UniProtKB">
        <authorList>
            <consortium name="EnsemblPlants"/>
        </authorList>
    </citation>
    <scope>IDENTIFICATION</scope>
    <source>
        <strain evidence="4">cv. Heinz 1706</strain>
    </source>
</reference>
<protein>
    <recommendedName>
        <fullName evidence="3">Saccharopine dehydrogenase-like C-terminal domain-containing protein</fullName>
    </recommendedName>
</protein>
<dbReference type="PANTHER" id="PTHR11133:SF22">
    <property type="entry name" value="ALPHA-AMINOADIPIC SEMIALDEHYDE SYNTHASE, MITOCHONDRIAL"/>
    <property type="match status" value="1"/>
</dbReference>
<feature type="transmembrane region" description="Helical" evidence="2">
    <location>
        <begin position="28"/>
        <end position="49"/>
    </location>
</feature>
<keyword evidence="1" id="KW-0560">Oxidoreductase</keyword>
<dbReference type="Gene3D" id="3.30.360.10">
    <property type="entry name" value="Dihydrodipicolinate Reductase, domain 2"/>
    <property type="match status" value="1"/>
</dbReference>
<sequence>MPSSCKSPFEVTCLRMEEKLAYSKTEQVVLIITFYANLLHAGLPLISLVSDIMLLHHEVVVDYPDDHAETHRSTLLAMGRTENGKTAMSMALTVGIPAATGALLLLANKIKANGKLRPIDPEVYEPASRRKPMVKRNNHNAAQGPQHFTSSVVSKNQNQGLFDDYKTECDESTNDDSKEVFQDRSIFENSNLGDILDIVGAADKQVDCDNSPVRTLITVDAGFSLSKSITPSIPQPSFVFDKPKKIRSLVFEDNMIVQIKMTMMKRISSDLLPLFSL</sequence>
<evidence type="ECO:0000313" key="5">
    <source>
        <dbReference type="Proteomes" id="UP000004994"/>
    </source>
</evidence>
<dbReference type="Gramene" id="Solyc07g017680.2.1">
    <property type="protein sequence ID" value="Solyc07g017680.2.1"/>
    <property type="gene ID" value="Solyc07g017680.2"/>
</dbReference>
<name>A0A3Q7H954_SOLLC</name>
<evidence type="ECO:0000313" key="4">
    <source>
        <dbReference type="EnsemblPlants" id="Solyc07g017680.2.1"/>
    </source>
</evidence>
<dbReference type="Proteomes" id="UP000004994">
    <property type="component" value="Chromosome 7"/>
</dbReference>
<keyword evidence="2" id="KW-0812">Transmembrane</keyword>
<accession>A0A3Q7H954</accession>
<dbReference type="PANTHER" id="PTHR11133">
    <property type="entry name" value="SACCHAROPINE DEHYDROGENASE"/>
    <property type="match status" value="1"/>
</dbReference>
<keyword evidence="2" id="KW-1133">Transmembrane helix</keyword>
<dbReference type="STRING" id="4081.A0A3Q7H954"/>
<dbReference type="InterPro" id="IPR032095">
    <property type="entry name" value="Sacchrp_dh-like_C"/>
</dbReference>
<dbReference type="InterPro" id="IPR051168">
    <property type="entry name" value="AASS"/>
</dbReference>
<feature type="transmembrane region" description="Helical" evidence="2">
    <location>
        <begin position="87"/>
        <end position="107"/>
    </location>
</feature>
<dbReference type="Pfam" id="PF16653">
    <property type="entry name" value="Sacchrp_dh_C"/>
    <property type="match status" value="1"/>
</dbReference>
<keyword evidence="2" id="KW-0472">Membrane</keyword>
<dbReference type="GO" id="GO:0005737">
    <property type="term" value="C:cytoplasm"/>
    <property type="evidence" value="ECO:0000318"/>
    <property type="project" value="GO_Central"/>
</dbReference>
<keyword evidence="5" id="KW-1185">Reference proteome</keyword>
<reference evidence="4" key="1">
    <citation type="journal article" date="2012" name="Nature">
        <title>The tomato genome sequence provides insights into fleshy fruit evolution.</title>
        <authorList>
            <consortium name="Tomato Genome Consortium"/>
        </authorList>
    </citation>
    <scope>NUCLEOTIDE SEQUENCE [LARGE SCALE GENOMIC DNA]</scope>
    <source>
        <strain evidence="4">cv. Heinz 1706</strain>
    </source>
</reference>
<feature type="domain" description="Saccharopine dehydrogenase-like C-terminal" evidence="3">
    <location>
        <begin position="38"/>
        <end position="127"/>
    </location>
</feature>
<dbReference type="AlphaFoldDB" id="A0A3Q7H954"/>
<dbReference type="InParanoid" id="A0A3Q7H954"/>
<dbReference type="GO" id="GO:0019878">
    <property type="term" value="P:lysine biosynthetic process via aminoadipic acid"/>
    <property type="evidence" value="ECO:0000318"/>
    <property type="project" value="GO_Central"/>
</dbReference>
<evidence type="ECO:0000259" key="3">
    <source>
        <dbReference type="Pfam" id="PF16653"/>
    </source>
</evidence>
<evidence type="ECO:0000256" key="2">
    <source>
        <dbReference type="SAM" id="Phobius"/>
    </source>
</evidence>
<dbReference type="EnsemblPlants" id="Solyc07g017680.2.1">
    <property type="protein sequence ID" value="Solyc07g017680.2.1"/>
    <property type="gene ID" value="Solyc07g017680.2"/>
</dbReference>
<organism evidence="4">
    <name type="scientific">Solanum lycopersicum</name>
    <name type="common">Tomato</name>
    <name type="synonym">Lycopersicon esculentum</name>
    <dbReference type="NCBI Taxonomy" id="4081"/>
    <lineage>
        <taxon>Eukaryota</taxon>
        <taxon>Viridiplantae</taxon>
        <taxon>Streptophyta</taxon>
        <taxon>Embryophyta</taxon>
        <taxon>Tracheophyta</taxon>
        <taxon>Spermatophyta</taxon>
        <taxon>Magnoliopsida</taxon>
        <taxon>eudicotyledons</taxon>
        <taxon>Gunneridae</taxon>
        <taxon>Pentapetalae</taxon>
        <taxon>asterids</taxon>
        <taxon>lamiids</taxon>
        <taxon>Solanales</taxon>
        <taxon>Solanaceae</taxon>
        <taxon>Solanoideae</taxon>
        <taxon>Solaneae</taxon>
        <taxon>Solanum</taxon>
        <taxon>Solanum subgen. Lycopersicon</taxon>
    </lineage>
</organism>
<proteinExistence type="predicted"/>